<gene>
    <name evidence="1" type="ORF">T01_7697</name>
</gene>
<comment type="caution">
    <text evidence="1">The sequence shown here is derived from an EMBL/GenBank/DDBJ whole genome shotgun (WGS) entry which is preliminary data.</text>
</comment>
<keyword evidence="2" id="KW-1185">Reference proteome</keyword>
<evidence type="ECO:0000313" key="1">
    <source>
        <dbReference type="EMBL" id="KRY25851.1"/>
    </source>
</evidence>
<reference evidence="1 2" key="1">
    <citation type="submission" date="2015-01" db="EMBL/GenBank/DDBJ databases">
        <title>Evolution of Trichinella species and genotypes.</title>
        <authorList>
            <person name="Korhonen P.K."/>
            <person name="Edoardo P."/>
            <person name="Giuseppe L.R."/>
            <person name="Gasser R.B."/>
        </authorList>
    </citation>
    <scope>NUCLEOTIDE SEQUENCE [LARGE SCALE GENOMIC DNA]</scope>
    <source>
        <strain evidence="1">ISS3</strain>
    </source>
</reference>
<dbReference type="InParanoid" id="A0A0V1ALZ0"/>
<dbReference type="EMBL" id="JYDH01000695">
    <property type="protein sequence ID" value="KRY25851.1"/>
    <property type="molecule type" value="Genomic_DNA"/>
</dbReference>
<proteinExistence type="predicted"/>
<organism evidence="1 2">
    <name type="scientific">Trichinella spiralis</name>
    <name type="common">Trichina worm</name>
    <dbReference type="NCBI Taxonomy" id="6334"/>
    <lineage>
        <taxon>Eukaryota</taxon>
        <taxon>Metazoa</taxon>
        <taxon>Ecdysozoa</taxon>
        <taxon>Nematoda</taxon>
        <taxon>Enoplea</taxon>
        <taxon>Dorylaimia</taxon>
        <taxon>Trichinellida</taxon>
        <taxon>Trichinellidae</taxon>
        <taxon>Trichinella</taxon>
    </lineage>
</organism>
<protein>
    <submittedName>
        <fullName evidence="1">Uncharacterized protein</fullName>
    </submittedName>
</protein>
<accession>A0A0V1ALZ0</accession>
<dbReference type="AlphaFoldDB" id="A0A0V1ALZ0"/>
<evidence type="ECO:0000313" key="2">
    <source>
        <dbReference type="Proteomes" id="UP000054776"/>
    </source>
</evidence>
<dbReference type="Proteomes" id="UP000054776">
    <property type="component" value="Unassembled WGS sequence"/>
</dbReference>
<name>A0A0V1ALZ0_TRISP</name>
<sequence>MCTSLQVNDNGIIVCASEILDPEFTCQQQLLPQPHLGSEDAWVYP</sequence>